<keyword evidence="3" id="KW-1185">Reference proteome</keyword>
<dbReference type="InterPro" id="IPR035924">
    <property type="entry name" value="FlaG-like_sf"/>
</dbReference>
<name>A0A2U2HF25_9BURK</name>
<dbReference type="RefSeq" id="WP_106759589.1">
    <property type="nucleotide sequence ID" value="NZ_PXWF02000294.1"/>
</dbReference>
<dbReference type="EMBL" id="PXWF02000294">
    <property type="protein sequence ID" value="PWF42661.1"/>
    <property type="molecule type" value="Genomic_DNA"/>
</dbReference>
<feature type="compositionally biased region" description="Low complexity" evidence="1">
    <location>
        <begin position="1"/>
        <end position="36"/>
    </location>
</feature>
<dbReference type="Gene3D" id="3.30.160.170">
    <property type="entry name" value="FlaG-like"/>
    <property type="match status" value="1"/>
</dbReference>
<protein>
    <recommendedName>
        <fullName evidence="4">Flagellar biosynthesis protein FlaG</fullName>
    </recommendedName>
</protein>
<comment type="caution">
    <text evidence="2">The sequence shown here is derived from an EMBL/GenBank/DDBJ whole genome shotgun (WGS) entry which is preliminary data.</text>
</comment>
<reference evidence="2 3" key="1">
    <citation type="submission" date="2018-04" db="EMBL/GenBank/DDBJ databases">
        <title>Massilia violaceinigra sp. nov., a novel purple-pigmented bacterium isolated from Tianshan glacier, Xinjiang, China.</title>
        <authorList>
            <person name="Wang H."/>
        </authorList>
    </citation>
    <scope>NUCLEOTIDE SEQUENCE [LARGE SCALE GENOMIC DNA]</scope>
    <source>
        <strain evidence="2 3">B448-2</strain>
    </source>
</reference>
<evidence type="ECO:0000256" key="1">
    <source>
        <dbReference type="SAM" id="MobiDB-lite"/>
    </source>
</evidence>
<dbReference type="SUPFAM" id="SSF160214">
    <property type="entry name" value="FlaG-like"/>
    <property type="match status" value="1"/>
</dbReference>
<proteinExistence type="predicted"/>
<evidence type="ECO:0008006" key="4">
    <source>
        <dbReference type="Google" id="ProtNLM"/>
    </source>
</evidence>
<dbReference type="InterPro" id="IPR005186">
    <property type="entry name" value="FlaG"/>
</dbReference>
<dbReference type="PANTHER" id="PTHR37166">
    <property type="entry name" value="PROTEIN FLAG"/>
    <property type="match status" value="1"/>
</dbReference>
<evidence type="ECO:0000313" key="3">
    <source>
        <dbReference type="Proteomes" id="UP000241421"/>
    </source>
</evidence>
<dbReference type="Proteomes" id="UP000241421">
    <property type="component" value="Unassembled WGS sequence"/>
</dbReference>
<dbReference type="Pfam" id="PF03646">
    <property type="entry name" value="FlaG"/>
    <property type="match status" value="1"/>
</dbReference>
<dbReference type="PANTHER" id="PTHR37166:SF1">
    <property type="entry name" value="PROTEIN FLAG"/>
    <property type="match status" value="1"/>
</dbReference>
<accession>A0A2U2HF25</accession>
<sequence>MDIQATSSTAQAPAFAATRAAAAAPAGTAPTPVAKAQQASSKPTDDEVDRALKSINSALQSRSPNLEFSVDSESERTIVKVVDRMTQEVIRQMPSVDTLEIAKALDRLQSMLIRETA</sequence>
<feature type="region of interest" description="Disordered" evidence="1">
    <location>
        <begin position="1"/>
        <end position="48"/>
    </location>
</feature>
<dbReference type="OrthoDB" id="8565152at2"/>
<gene>
    <name evidence="2" type="ORF">C7C56_022430</name>
</gene>
<evidence type="ECO:0000313" key="2">
    <source>
        <dbReference type="EMBL" id="PWF42661.1"/>
    </source>
</evidence>
<organism evidence="2 3">
    <name type="scientific">Massilia glaciei</name>
    <dbReference type="NCBI Taxonomy" id="1524097"/>
    <lineage>
        <taxon>Bacteria</taxon>
        <taxon>Pseudomonadati</taxon>
        <taxon>Pseudomonadota</taxon>
        <taxon>Betaproteobacteria</taxon>
        <taxon>Burkholderiales</taxon>
        <taxon>Oxalobacteraceae</taxon>
        <taxon>Telluria group</taxon>
        <taxon>Massilia</taxon>
    </lineage>
</organism>
<dbReference type="AlphaFoldDB" id="A0A2U2HF25"/>